<sequence>MYIFIGGIPASGKSYLAKKISDETGAFVLDLDTVREEMSKDSKLEYWVNFFFKQDEEKYLIETSCEEHWQNLVKQSEAFWPTILSKVKEVMQSHKSAIFEGVNILPHLAKKDFSFPGVFLLGESFNEIFERNKQDPRWGKTEKLQELEARLFFNCDRTKYKEEAEKYGYKTFTNSEAAEKELIHLLNFSRESDLVKQGYNKIAEKYSASRDQFSNMKYLERLVELLRPGVTILDIGCGSGVPVDKFLVEKGFKVKGIDFSEKQIKLARKNVPQANFEAKDMLELQNDEYRVDAVVSLYAIFHTPREGHQELFKKISSFLSKGGYILVTMGVGEWEGTEEDFHGTKMWWSHFGAKKNIEMVKNAGFEIKLNKIDAGGNEKHLVVLAQKI</sequence>
<keyword evidence="1" id="KW-0808">Transferase</keyword>
<dbReference type="SUPFAM" id="SSF53335">
    <property type="entry name" value="S-adenosyl-L-methionine-dependent methyltransferases"/>
    <property type="match status" value="1"/>
</dbReference>
<evidence type="ECO:0000256" key="1">
    <source>
        <dbReference type="ARBA" id="ARBA00022679"/>
    </source>
</evidence>
<organism evidence="3 4">
    <name type="scientific">Candidatus Daviesbacteria bacterium RIFCSPHIGHO2_01_FULL_40_11</name>
    <dbReference type="NCBI Taxonomy" id="1797762"/>
    <lineage>
        <taxon>Bacteria</taxon>
        <taxon>Candidatus Daviesiibacteriota</taxon>
    </lineage>
</organism>
<dbReference type="EMBL" id="MFCP01000027">
    <property type="protein sequence ID" value="OGE27881.1"/>
    <property type="molecule type" value="Genomic_DNA"/>
</dbReference>
<dbReference type="InterPro" id="IPR029063">
    <property type="entry name" value="SAM-dependent_MTases_sf"/>
</dbReference>
<dbReference type="InterPro" id="IPR027417">
    <property type="entry name" value="P-loop_NTPase"/>
</dbReference>
<feature type="domain" description="Methyltransferase" evidence="2">
    <location>
        <begin position="232"/>
        <end position="323"/>
    </location>
</feature>
<reference evidence="3 4" key="1">
    <citation type="journal article" date="2016" name="Nat. Commun.">
        <title>Thousands of microbial genomes shed light on interconnected biogeochemical processes in an aquifer system.</title>
        <authorList>
            <person name="Anantharaman K."/>
            <person name="Brown C.T."/>
            <person name="Hug L.A."/>
            <person name="Sharon I."/>
            <person name="Castelle C.J."/>
            <person name="Probst A.J."/>
            <person name="Thomas B.C."/>
            <person name="Singh A."/>
            <person name="Wilkins M.J."/>
            <person name="Karaoz U."/>
            <person name="Brodie E.L."/>
            <person name="Williams K.H."/>
            <person name="Hubbard S.S."/>
            <person name="Banfield J.F."/>
        </authorList>
    </citation>
    <scope>NUCLEOTIDE SEQUENCE [LARGE SCALE GENOMIC DNA]</scope>
</reference>
<dbReference type="Pfam" id="PF13649">
    <property type="entry name" value="Methyltransf_25"/>
    <property type="match status" value="1"/>
</dbReference>
<dbReference type="CDD" id="cd02440">
    <property type="entry name" value="AdoMet_MTases"/>
    <property type="match status" value="1"/>
</dbReference>
<dbReference type="SUPFAM" id="SSF52540">
    <property type="entry name" value="P-loop containing nucleoside triphosphate hydrolases"/>
    <property type="match status" value="1"/>
</dbReference>
<dbReference type="AlphaFoldDB" id="A0A1F5JGV7"/>
<dbReference type="Gene3D" id="3.40.50.150">
    <property type="entry name" value="Vaccinia Virus protein VP39"/>
    <property type="match status" value="1"/>
</dbReference>
<dbReference type="Proteomes" id="UP000177555">
    <property type="component" value="Unassembled WGS sequence"/>
</dbReference>
<dbReference type="InterPro" id="IPR041698">
    <property type="entry name" value="Methyltransf_25"/>
</dbReference>
<accession>A0A1F5JGV7</accession>
<dbReference type="Gene3D" id="3.40.50.300">
    <property type="entry name" value="P-loop containing nucleotide triphosphate hydrolases"/>
    <property type="match status" value="1"/>
</dbReference>
<evidence type="ECO:0000313" key="3">
    <source>
        <dbReference type="EMBL" id="OGE27881.1"/>
    </source>
</evidence>
<evidence type="ECO:0000313" key="4">
    <source>
        <dbReference type="Proteomes" id="UP000177555"/>
    </source>
</evidence>
<protein>
    <recommendedName>
        <fullName evidence="2">Methyltransferase domain-containing protein</fullName>
    </recommendedName>
</protein>
<gene>
    <name evidence="3" type="ORF">A2867_02310</name>
</gene>
<evidence type="ECO:0000259" key="2">
    <source>
        <dbReference type="Pfam" id="PF13649"/>
    </source>
</evidence>
<proteinExistence type="predicted"/>
<dbReference type="PANTHER" id="PTHR43861">
    <property type="entry name" value="TRANS-ACONITATE 2-METHYLTRANSFERASE-RELATED"/>
    <property type="match status" value="1"/>
</dbReference>
<dbReference type="GO" id="GO:0016740">
    <property type="term" value="F:transferase activity"/>
    <property type="evidence" value="ECO:0007669"/>
    <property type="project" value="UniProtKB-KW"/>
</dbReference>
<name>A0A1F5JGV7_9BACT</name>
<comment type="caution">
    <text evidence="3">The sequence shown here is derived from an EMBL/GenBank/DDBJ whole genome shotgun (WGS) entry which is preliminary data.</text>
</comment>